<proteinExistence type="predicted"/>
<dbReference type="PANTHER" id="PTHR32440">
    <property type="entry name" value="PHOSPHATASE DCR2-RELATED-RELATED"/>
    <property type="match status" value="1"/>
</dbReference>
<name>A0A0H4PPL2_9BACT</name>
<feature type="domain" description="Calcineurin-like phosphoesterase" evidence="2">
    <location>
        <begin position="33"/>
        <end position="261"/>
    </location>
</feature>
<protein>
    <submittedName>
        <fullName evidence="3">Putative phosphohydrolase, Icc family</fullName>
    </submittedName>
</protein>
<dbReference type="Pfam" id="PF00149">
    <property type="entry name" value="Metallophos"/>
    <property type="match status" value="1"/>
</dbReference>
<dbReference type="AlphaFoldDB" id="A0A0H4PPL2"/>
<dbReference type="PANTHER" id="PTHR32440:SF11">
    <property type="entry name" value="METALLOPHOSPHOESTERASE DOMAIN-CONTAINING PROTEIN"/>
    <property type="match status" value="1"/>
</dbReference>
<dbReference type="SUPFAM" id="SSF56300">
    <property type="entry name" value="Metallo-dependent phosphatases"/>
    <property type="match status" value="1"/>
</dbReference>
<gene>
    <name evidence="3" type="ORF">CA2015_0740</name>
</gene>
<evidence type="ECO:0000313" key="3">
    <source>
        <dbReference type="EMBL" id="AKP50202.1"/>
    </source>
</evidence>
<evidence type="ECO:0000259" key="2">
    <source>
        <dbReference type="Pfam" id="PF00149"/>
    </source>
</evidence>
<dbReference type="OrthoDB" id="9816081at2"/>
<reference evidence="3 4" key="1">
    <citation type="submission" date="2015-07" db="EMBL/GenBank/DDBJ databases">
        <authorList>
            <person name="Kim K.M."/>
        </authorList>
    </citation>
    <scope>NUCLEOTIDE SEQUENCE [LARGE SCALE GENOMIC DNA]</scope>
    <source>
        <strain evidence="3 4">KCTC 12363</strain>
    </source>
</reference>
<dbReference type="RefSeq" id="WP_048640665.1">
    <property type="nucleotide sequence ID" value="NZ_CP012040.1"/>
</dbReference>
<dbReference type="STRING" id="320787.CA2015_0740"/>
<evidence type="ECO:0000256" key="1">
    <source>
        <dbReference type="SAM" id="SignalP"/>
    </source>
</evidence>
<dbReference type="InterPro" id="IPR004843">
    <property type="entry name" value="Calcineurin-like_PHP"/>
</dbReference>
<dbReference type="EMBL" id="CP012040">
    <property type="protein sequence ID" value="AKP50202.1"/>
    <property type="molecule type" value="Genomic_DNA"/>
</dbReference>
<sequence>MKSLFIFLVTLLSATMAQSQQLPNLQFNNDKEFKVVQFTDTHVNVEAGKNMEVFTTIKKILEIEKPDLVVLTGDVATDGNPQKTYQAFEKVFEEAKMPWIVTLGNHDSQADLSRKEVSDFLQGLSYCLNNDKGETYGNSNFVFPVKSKENKAEALIYIMDSNAYSTLKPEVDGWGWFDHSQVNWYKEKSQQYTKANNDEPLPAIAFFHIPLPEYYQAWSNKEVKAIGKRKEDECGPEINTGMFAAMLESKDIMGTFVGHDHNNDYIGVHHNVALAYGRVTKTKTYRKAPVEGARIIVLTEGERKFDSWIREVNGRKVYPCTWPDSFVN</sequence>
<accession>A0A0H4PPL2</accession>
<dbReference type="GO" id="GO:0016788">
    <property type="term" value="F:hydrolase activity, acting on ester bonds"/>
    <property type="evidence" value="ECO:0007669"/>
    <property type="project" value="TreeGrafter"/>
</dbReference>
<evidence type="ECO:0000313" key="4">
    <source>
        <dbReference type="Proteomes" id="UP000036520"/>
    </source>
</evidence>
<keyword evidence="4" id="KW-1185">Reference proteome</keyword>
<dbReference type="GO" id="GO:0005737">
    <property type="term" value="C:cytoplasm"/>
    <property type="evidence" value="ECO:0007669"/>
    <property type="project" value="TreeGrafter"/>
</dbReference>
<dbReference type="KEGG" id="camu:CA2015_0740"/>
<dbReference type="InterPro" id="IPR029052">
    <property type="entry name" value="Metallo-depent_PP-like"/>
</dbReference>
<keyword evidence="3" id="KW-0378">Hydrolase</keyword>
<feature type="chain" id="PRO_5005208946" evidence="1">
    <location>
        <begin position="20"/>
        <end position="328"/>
    </location>
</feature>
<keyword evidence="1" id="KW-0732">Signal</keyword>
<feature type="signal peptide" evidence="1">
    <location>
        <begin position="1"/>
        <end position="19"/>
    </location>
</feature>
<dbReference type="CDD" id="cd07383">
    <property type="entry name" value="MPP_Dcr2"/>
    <property type="match status" value="1"/>
</dbReference>
<dbReference type="Gene3D" id="3.60.21.10">
    <property type="match status" value="1"/>
</dbReference>
<dbReference type="PATRIC" id="fig|320787.5.peg.823"/>
<organism evidence="3 4">
    <name type="scientific">Cyclobacterium amurskyense</name>
    <dbReference type="NCBI Taxonomy" id="320787"/>
    <lineage>
        <taxon>Bacteria</taxon>
        <taxon>Pseudomonadati</taxon>
        <taxon>Bacteroidota</taxon>
        <taxon>Cytophagia</taxon>
        <taxon>Cytophagales</taxon>
        <taxon>Cyclobacteriaceae</taxon>
        <taxon>Cyclobacterium</taxon>
    </lineage>
</organism>
<dbReference type="Proteomes" id="UP000036520">
    <property type="component" value="Chromosome"/>
</dbReference>